<accession>A0A1F4XGF0</accession>
<organism evidence="1 2">
    <name type="scientific">Candidatus Adlerbacteria bacterium RIFCSPLOWO2_01_FULL_51_16</name>
    <dbReference type="NCBI Taxonomy" id="1797243"/>
    <lineage>
        <taxon>Bacteria</taxon>
        <taxon>Candidatus Adleribacteriota</taxon>
    </lineage>
</organism>
<dbReference type="Proteomes" id="UP000176185">
    <property type="component" value="Unassembled WGS sequence"/>
</dbReference>
<protein>
    <submittedName>
        <fullName evidence="1">Uncharacterized protein</fullName>
    </submittedName>
</protein>
<name>A0A1F4XGF0_9BACT</name>
<gene>
    <name evidence="1" type="ORF">A2943_02810</name>
</gene>
<comment type="caution">
    <text evidence="1">The sequence shown here is derived from an EMBL/GenBank/DDBJ whole genome shotgun (WGS) entry which is preliminary data.</text>
</comment>
<proteinExistence type="predicted"/>
<evidence type="ECO:0000313" key="1">
    <source>
        <dbReference type="EMBL" id="OGC80785.1"/>
    </source>
</evidence>
<sequence>MRVSKRRNYRAPFFPYGTLGRTIRVPTEAELQVKKVNHTLRVIDAEDTERLSRKHVLEVQKHMPYIRKCKARGKPPRRVSKKILDMVERLHLV</sequence>
<evidence type="ECO:0000313" key="2">
    <source>
        <dbReference type="Proteomes" id="UP000176185"/>
    </source>
</evidence>
<dbReference type="AlphaFoldDB" id="A0A1F4XGF0"/>
<reference evidence="1 2" key="1">
    <citation type="journal article" date="2016" name="Nat. Commun.">
        <title>Thousands of microbial genomes shed light on interconnected biogeochemical processes in an aquifer system.</title>
        <authorList>
            <person name="Anantharaman K."/>
            <person name="Brown C.T."/>
            <person name="Hug L.A."/>
            <person name="Sharon I."/>
            <person name="Castelle C.J."/>
            <person name="Probst A.J."/>
            <person name="Thomas B.C."/>
            <person name="Singh A."/>
            <person name="Wilkins M.J."/>
            <person name="Karaoz U."/>
            <person name="Brodie E.L."/>
            <person name="Williams K.H."/>
            <person name="Hubbard S.S."/>
            <person name="Banfield J.F."/>
        </authorList>
    </citation>
    <scope>NUCLEOTIDE SEQUENCE [LARGE SCALE GENOMIC DNA]</scope>
</reference>
<dbReference type="EMBL" id="MEWX01000014">
    <property type="protein sequence ID" value="OGC80785.1"/>
    <property type="molecule type" value="Genomic_DNA"/>
</dbReference>
<dbReference type="STRING" id="1797243.A2943_02810"/>